<dbReference type="GO" id="GO:0005634">
    <property type="term" value="C:nucleus"/>
    <property type="evidence" value="ECO:0007669"/>
    <property type="project" value="UniProtKB-SubCell"/>
</dbReference>
<comment type="subcellular location">
    <subcellularLocation>
        <location evidence="1">Nucleus</location>
    </subcellularLocation>
</comment>
<dbReference type="InterPro" id="IPR036915">
    <property type="entry name" value="Cyclin-like_sf"/>
</dbReference>
<evidence type="ECO:0000256" key="9">
    <source>
        <dbReference type="RuleBase" id="RU000383"/>
    </source>
</evidence>
<keyword evidence="4" id="KW-0805">Transcription regulation</keyword>
<dbReference type="CDD" id="cd20513">
    <property type="entry name" value="CYCLIN_CCNC_rpt1"/>
    <property type="match status" value="1"/>
</dbReference>
<dbReference type="GO" id="GO:0016538">
    <property type="term" value="F:cyclin-dependent protein serine/threonine kinase regulator activity"/>
    <property type="evidence" value="ECO:0007669"/>
    <property type="project" value="InterPro"/>
</dbReference>
<keyword evidence="5 9" id="KW-0195">Cyclin</keyword>
<dbReference type="SMART" id="SM00385">
    <property type="entry name" value="CYCLIN"/>
    <property type="match status" value="1"/>
</dbReference>
<dbReference type="FunFam" id="1.10.472.10:FF:000076">
    <property type="entry name" value="RNA polymerase II holoenzyme cyclin-like subunit"/>
    <property type="match status" value="1"/>
</dbReference>
<keyword evidence="6" id="KW-0010">Activator</keyword>
<dbReference type="PANTHER" id="PTHR10026">
    <property type="entry name" value="CYCLIN"/>
    <property type="match status" value="1"/>
</dbReference>
<accession>A0A8H6M6N9</accession>
<feature type="compositionally biased region" description="Acidic residues" evidence="10">
    <location>
        <begin position="182"/>
        <end position="193"/>
    </location>
</feature>
<comment type="caution">
    <text evidence="12">The sequence shown here is derived from an EMBL/GenBank/DDBJ whole genome shotgun (WGS) entry which is preliminary data.</text>
</comment>
<dbReference type="OrthoDB" id="10266018at2759"/>
<keyword evidence="8" id="KW-0539">Nucleus</keyword>
<evidence type="ECO:0000256" key="4">
    <source>
        <dbReference type="ARBA" id="ARBA00023015"/>
    </source>
</evidence>
<evidence type="ECO:0000256" key="8">
    <source>
        <dbReference type="ARBA" id="ARBA00023242"/>
    </source>
</evidence>
<name>A0A8H6M6N9_9AGAR</name>
<gene>
    <name evidence="12" type="ORF">DFP72DRAFT_900474</name>
</gene>
<comment type="similarity">
    <text evidence="2">Belongs to the cyclin family. Cyclin C subfamily.</text>
</comment>
<evidence type="ECO:0000256" key="6">
    <source>
        <dbReference type="ARBA" id="ARBA00023159"/>
    </source>
</evidence>
<dbReference type="Gene3D" id="1.10.472.10">
    <property type="entry name" value="Cyclin-like"/>
    <property type="match status" value="2"/>
</dbReference>
<evidence type="ECO:0000313" key="12">
    <source>
        <dbReference type="EMBL" id="KAF6754131.1"/>
    </source>
</evidence>
<feature type="compositionally biased region" description="Low complexity" evidence="10">
    <location>
        <begin position="276"/>
        <end position="293"/>
    </location>
</feature>
<evidence type="ECO:0000256" key="2">
    <source>
        <dbReference type="ARBA" id="ARBA00008638"/>
    </source>
</evidence>
<proteinExistence type="inferred from homology"/>
<dbReference type="EMBL" id="JACGCI010000036">
    <property type="protein sequence ID" value="KAF6754131.1"/>
    <property type="molecule type" value="Genomic_DNA"/>
</dbReference>
<dbReference type="Pfam" id="PF00134">
    <property type="entry name" value="Cyclin_N"/>
    <property type="match status" value="1"/>
</dbReference>
<feature type="domain" description="Cyclin-like" evidence="11">
    <location>
        <begin position="47"/>
        <end position="141"/>
    </location>
</feature>
<feature type="region of interest" description="Disordered" evidence="10">
    <location>
        <begin position="167"/>
        <end position="204"/>
    </location>
</feature>
<reference evidence="12 13" key="1">
    <citation type="submission" date="2020-07" db="EMBL/GenBank/DDBJ databases">
        <title>Comparative genomics of pyrophilous fungi reveals a link between fire events and developmental genes.</title>
        <authorList>
            <consortium name="DOE Joint Genome Institute"/>
            <person name="Steindorff A.S."/>
            <person name="Carver A."/>
            <person name="Calhoun S."/>
            <person name="Stillman K."/>
            <person name="Liu H."/>
            <person name="Lipzen A."/>
            <person name="Pangilinan J."/>
            <person name="Labutti K."/>
            <person name="Bruns T.D."/>
            <person name="Grigoriev I.V."/>
        </authorList>
    </citation>
    <scope>NUCLEOTIDE SEQUENCE [LARGE SCALE GENOMIC DNA]</scope>
    <source>
        <strain evidence="12 13">CBS 144469</strain>
    </source>
</reference>
<evidence type="ECO:0000256" key="3">
    <source>
        <dbReference type="ARBA" id="ARBA00022491"/>
    </source>
</evidence>
<sequence>MATDFWASSHYKRWIVDRATLRHARSEDIEYVDDPDHLDFLAIFFANVITKLGKKLGLRQRVIATATVFFRRFYLKNAYCETDPFYVIPACVYVAAKAEESSVHIKNVISESNSLFSQTYGIKTFPSDNSKLAEMEFYLVDDLECDMVVYHPYKTLLALCKKDTSSASASTSTSSVFGGSNEEGEEGEAEEDSGMSGTGIGSEDGARYWGTGQGQLVLSESALQAAWSIINDTYRSELCLLYPPHLIAIAALYLTFTLHPPEKTAHRPSTQEDQKSQPQPRRSSRQASNNSSNINFSTLATVGHSTSSSFPSASSLSKFKPPPSLPAKPVTSYANLPPTIAPNIPSTSTSSGSSSAPISNPDPISFLASLNVSLPLIATITQEIISLYALWDRYKEDGTPESTHGISITALSTPTRSNSFDVSTGSGKGKGKNRSSSSTKSGIPIQDSTMSSIDSLAASPASQSGAASPAAPPSQAAITPAFLLQILASMREARFLDLGLGGEGELLGLSASAASAAAIAGHSSIGQGAGGYGHGEAGLGIGYGYPPVNKMLERAMNAGYG</sequence>
<evidence type="ECO:0000256" key="5">
    <source>
        <dbReference type="ARBA" id="ARBA00023127"/>
    </source>
</evidence>
<dbReference type="SUPFAM" id="SSF47954">
    <property type="entry name" value="Cyclin-like"/>
    <property type="match status" value="2"/>
</dbReference>
<evidence type="ECO:0000256" key="7">
    <source>
        <dbReference type="ARBA" id="ARBA00023163"/>
    </source>
</evidence>
<dbReference type="InterPro" id="IPR006671">
    <property type="entry name" value="Cyclin_N"/>
</dbReference>
<keyword evidence="13" id="KW-1185">Reference proteome</keyword>
<evidence type="ECO:0000256" key="1">
    <source>
        <dbReference type="ARBA" id="ARBA00004123"/>
    </source>
</evidence>
<evidence type="ECO:0000259" key="11">
    <source>
        <dbReference type="SMART" id="SM00385"/>
    </source>
</evidence>
<dbReference type="Proteomes" id="UP000521943">
    <property type="component" value="Unassembled WGS sequence"/>
</dbReference>
<dbReference type="InterPro" id="IPR043198">
    <property type="entry name" value="Cyclin/Ssn8"/>
</dbReference>
<feature type="region of interest" description="Disordered" evidence="10">
    <location>
        <begin position="415"/>
        <end position="447"/>
    </location>
</feature>
<evidence type="ECO:0000256" key="10">
    <source>
        <dbReference type="SAM" id="MobiDB-lite"/>
    </source>
</evidence>
<feature type="compositionally biased region" description="Low complexity" evidence="10">
    <location>
        <begin position="167"/>
        <end position="180"/>
    </location>
</feature>
<feature type="compositionally biased region" description="Basic and acidic residues" evidence="10">
    <location>
        <begin position="263"/>
        <end position="275"/>
    </location>
</feature>
<evidence type="ECO:0000313" key="13">
    <source>
        <dbReference type="Proteomes" id="UP000521943"/>
    </source>
</evidence>
<dbReference type="AlphaFoldDB" id="A0A8H6M6N9"/>
<keyword evidence="7" id="KW-0804">Transcription</keyword>
<keyword evidence="3" id="KW-0678">Repressor</keyword>
<protein>
    <submittedName>
        <fullName evidence="12">Cyclin-like protein</fullName>
    </submittedName>
</protein>
<dbReference type="InterPro" id="IPR013763">
    <property type="entry name" value="Cyclin-like_dom"/>
</dbReference>
<feature type="region of interest" description="Disordered" evidence="10">
    <location>
        <begin position="263"/>
        <end position="293"/>
    </location>
</feature>
<dbReference type="GO" id="GO:0006357">
    <property type="term" value="P:regulation of transcription by RNA polymerase II"/>
    <property type="evidence" value="ECO:0007669"/>
    <property type="project" value="InterPro"/>
</dbReference>
<organism evidence="12 13">
    <name type="scientific">Ephemerocybe angulata</name>
    <dbReference type="NCBI Taxonomy" id="980116"/>
    <lineage>
        <taxon>Eukaryota</taxon>
        <taxon>Fungi</taxon>
        <taxon>Dikarya</taxon>
        <taxon>Basidiomycota</taxon>
        <taxon>Agaricomycotina</taxon>
        <taxon>Agaricomycetes</taxon>
        <taxon>Agaricomycetidae</taxon>
        <taxon>Agaricales</taxon>
        <taxon>Agaricineae</taxon>
        <taxon>Psathyrellaceae</taxon>
        <taxon>Ephemerocybe</taxon>
    </lineage>
</organism>